<keyword evidence="2" id="KW-1185">Reference proteome</keyword>
<dbReference type="EMBL" id="OX395126">
    <property type="protein sequence ID" value="CAI5762476.1"/>
    <property type="molecule type" value="Genomic_DNA"/>
</dbReference>
<dbReference type="AlphaFoldDB" id="A0AA35NSQ8"/>
<proteinExistence type="predicted"/>
<protein>
    <submittedName>
        <fullName evidence="1">Uncharacterized protein</fullName>
    </submittedName>
</protein>
<accession>A0AA35NSQ8</accession>
<gene>
    <name evidence="1" type="ORF">PODLI_1B036601</name>
</gene>
<evidence type="ECO:0000313" key="2">
    <source>
        <dbReference type="Proteomes" id="UP001178461"/>
    </source>
</evidence>
<evidence type="ECO:0000313" key="1">
    <source>
        <dbReference type="EMBL" id="CAI5762476.1"/>
    </source>
</evidence>
<sequence length="153" mass="17539">MCTPCTAREGKHAHTAFKELPKIKQKNDPAKKRIDKAMEWYGKEIDLLVACHFKEDLIGDYVFPMNQGKILITSQSADWVKNKSAPNCKKKHRNILCSWTGREDSWRGFAAKEIYLNIAGLRGKIHKEKRHRSKQSLKANGGKTEVNFINLSE</sequence>
<reference evidence="1" key="1">
    <citation type="submission" date="2022-12" db="EMBL/GenBank/DDBJ databases">
        <authorList>
            <person name="Alioto T."/>
            <person name="Alioto T."/>
            <person name="Gomez Garrido J."/>
        </authorList>
    </citation>
    <scope>NUCLEOTIDE SEQUENCE</scope>
</reference>
<name>A0AA35NSQ8_9SAUR</name>
<organism evidence="1 2">
    <name type="scientific">Podarcis lilfordi</name>
    <name type="common">Lilford's wall lizard</name>
    <dbReference type="NCBI Taxonomy" id="74358"/>
    <lineage>
        <taxon>Eukaryota</taxon>
        <taxon>Metazoa</taxon>
        <taxon>Chordata</taxon>
        <taxon>Craniata</taxon>
        <taxon>Vertebrata</taxon>
        <taxon>Euteleostomi</taxon>
        <taxon>Lepidosauria</taxon>
        <taxon>Squamata</taxon>
        <taxon>Bifurcata</taxon>
        <taxon>Unidentata</taxon>
        <taxon>Episquamata</taxon>
        <taxon>Laterata</taxon>
        <taxon>Lacertibaenia</taxon>
        <taxon>Lacertidae</taxon>
        <taxon>Podarcis</taxon>
    </lineage>
</organism>
<dbReference type="Proteomes" id="UP001178461">
    <property type="component" value="Chromosome 1"/>
</dbReference>